<evidence type="ECO:0000313" key="3">
    <source>
        <dbReference type="EMBL" id="AKV76920.1"/>
    </source>
</evidence>
<evidence type="ECO:0000313" key="11">
    <source>
        <dbReference type="Proteomes" id="UP000062475"/>
    </source>
</evidence>
<dbReference type="PATRIC" id="fig|43687.5.peg.1830"/>
<evidence type="ECO:0000313" key="2">
    <source>
        <dbReference type="EMBL" id="AKV74682.1"/>
    </source>
</evidence>
<evidence type="ECO:0000313" key="10">
    <source>
        <dbReference type="Proteomes" id="UP000062398"/>
    </source>
</evidence>
<dbReference type="AlphaFoldDB" id="A0A088E938"/>
<evidence type="ECO:0000313" key="7">
    <source>
        <dbReference type="Proteomes" id="UP000029084"/>
    </source>
</evidence>
<dbReference type="Proteomes" id="UP000056255">
    <property type="component" value="Chromosome"/>
</dbReference>
<dbReference type="EMBL" id="CP012176">
    <property type="protein sequence ID" value="AKV83650.1"/>
    <property type="molecule type" value="Genomic_DNA"/>
</dbReference>
<evidence type="ECO:0000313" key="5">
    <source>
        <dbReference type="EMBL" id="AKV81416.1"/>
    </source>
</evidence>
<protein>
    <submittedName>
        <fullName evidence="1">Uncharacterized protein</fullName>
    </submittedName>
</protein>
<reference evidence="6 8" key="3">
    <citation type="submission" date="2015-07" db="EMBL/GenBank/DDBJ databases">
        <title>Physiological, transcriptional responses and genome re-sequencing of acid resistant extremely thermoacidophilic Metallosphaera sedula SARC-M1.</title>
        <authorList>
            <person name="Ai C."/>
            <person name="McCarthy S."/>
            <person name="Eckrich V."/>
            <person name="Rudrappa D."/>
            <person name="Qiu G."/>
            <person name="Blum P."/>
        </authorList>
    </citation>
    <scope>NUCLEOTIDE SEQUENCE [LARGE SCALE GENOMIC DNA]</scope>
    <source>
        <strain evidence="6 8">SARC-M1</strain>
    </source>
</reference>
<sequence>MTEFKARLDGERIILETVSGAPLLIREVIVKYSVTSLSPSDERSRRTITEETRVEKVTNKLEIPTRGLDVVEVTVIYKKGESTLREDLAI</sequence>
<reference evidence="1 7" key="1">
    <citation type="journal article" date="2014" name="J. Bacteriol.">
        <title>Role of an Archaeal PitA Transporter in the Copper and Arsenic Resistance of Metallosphaera sedula, an Extreme Thermoacidophile.</title>
        <authorList>
            <person name="McCarthy S."/>
            <person name="Ai C."/>
            <person name="Wheaton G."/>
            <person name="Tevatia R."/>
            <person name="Eckrich V."/>
            <person name="Kelly R."/>
            <person name="Blum P."/>
        </authorList>
    </citation>
    <scope>NUCLEOTIDE SEQUENCE [LARGE SCALE GENOMIC DNA]</scope>
    <source>
        <strain evidence="1 7">CuR1</strain>
    </source>
</reference>
<gene>
    <name evidence="1" type="ORF">HA72_1696</name>
    <name evidence="2" type="ORF">MsedA_1730</name>
    <name evidence="3" type="ORF">MsedB_1732</name>
    <name evidence="4" type="ORF">MsedC_1730</name>
    <name evidence="5" type="ORF">MsedD_1731</name>
    <name evidence="6" type="ORF">MsedE_1732</name>
</gene>
<dbReference type="Proteomes" id="UP000062475">
    <property type="component" value="Chromosome"/>
</dbReference>
<proteinExistence type="predicted"/>
<reference evidence="9 10" key="2">
    <citation type="journal article" date="2015" name="Genome Announc.">
        <title>Complete Genome Sequences of Evolved Arsenate-Resistant Metallosphaera sedula Strains.</title>
        <authorList>
            <person name="Ai C."/>
            <person name="McCarthy S."/>
            <person name="Schackwitz W."/>
            <person name="Martin J."/>
            <person name="Lipzen A."/>
            <person name="Blum P."/>
        </authorList>
    </citation>
    <scope>NUCLEOTIDE SEQUENCE [LARGE SCALE GENOMIC DNA]</scope>
    <source>
        <strain evidence="4 10">ARS120-1</strain>
        <strain evidence="5 9">ARS120-2</strain>
        <strain evidence="2 12">ARS50-1</strain>
        <strain evidence="3 11">ARS50-2</strain>
    </source>
</reference>
<evidence type="ECO:0000313" key="12">
    <source>
        <dbReference type="Proteomes" id="UP000068832"/>
    </source>
</evidence>
<evidence type="ECO:0000313" key="4">
    <source>
        <dbReference type="EMBL" id="AKV79171.1"/>
    </source>
</evidence>
<dbReference type="EMBL" id="CP012172">
    <property type="protein sequence ID" value="AKV74682.1"/>
    <property type="molecule type" value="Genomic_DNA"/>
</dbReference>
<organism evidence="1 7">
    <name type="scientific">Metallosphaera sedula</name>
    <dbReference type="NCBI Taxonomy" id="43687"/>
    <lineage>
        <taxon>Archaea</taxon>
        <taxon>Thermoproteota</taxon>
        <taxon>Thermoprotei</taxon>
        <taxon>Sulfolobales</taxon>
        <taxon>Sulfolobaceae</taxon>
        <taxon>Metallosphaera</taxon>
    </lineage>
</organism>
<evidence type="ECO:0000313" key="8">
    <source>
        <dbReference type="Proteomes" id="UP000056255"/>
    </source>
</evidence>
<dbReference type="EMBL" id="CP012175">
    <property type="protein sequence ID" value="AKV81416.1"/>
    <property type="molecule type" value="Genomic_DNA"/>
</dbReference>
<dbReference type="EMBL" id="CP012173">
    <property type="protein sequence ID" value="AKV76920.1"/>
    <property type="molecule type" value="Genomic_DNA"/>
</dbReference>
<dbReference type="Proteomes" id="UP000061362">
    <property type="component" value="Chromosome"/>
</dbReference>
<dbReference type="OrthoDB" id="41237at2157"/>
<evidence type="ECO:0000313" key="6">
    <source>
        <dbReference type="EMBL" id="AKV83650.1"/>
    </source>
</evidence>
<name>A0A088E938_9CREN</name>
<dbReference type="EMBL" id="CP008822">
    <property type="protein sequence ID" value="AIM27835.1"/>
    <property type="molecule type" value="Genomic_DNA"/>
</dbReference>
<dbReference type="Proteomes" id="UP000029084">
    <property type="component" value="Chromosome"/>
</dbReference>
<dbReference type="Proteomes" id="UP000062398">
    <property type="component" value="Chromosome"/>
</dbReference>
<evidence type="ECO:0000313" key="9">
    <source>
        <dbReference type="Proteomes" id="UP000061362"/>
    </source>
</evidence>
<dbReference type="Proteomes" id="UP000068832">
    <property type="component" value="Chromosome"/>
</dbReference>
<dbReference type="EMBL" id="CP012174">
    <property type="protein sequence ID" value="AKV79171.1"/>
    <property type="molecule type" value="Genomic_DNA"/>
</dbReference>
<evidence type="ECO:0000313" key="1">
    <source>
        <dbReference type="EMBL" id="AIM27835.1"/>
    </source>
</evidence>
<accession>A0A088E938</accession>
<dbReference type="GeneID" id="91756207"/>
<dbReference type="RefSeq" id="WP_012021638.1">
    <property type="nucleotide sequence ID" value="NZ_AP019770.1"/>
</dbReference>